<dbReference type="GO" id="GO:0009055">
    <property type="term" value="F:electron transfer activity"/>
    <property type="evidence" value="ECO:0007669"/>
    <property type="project" value="InterPro"/>
</dbReference>
<dbReference type="Gene3D" id="1.10.760.10">
    <property type="entry name" value="Cytochrome c-like domain"/>
    <property type="match status" value="1"/>
</dbReference>
<keyword evidence="10" id="KW-1185">Reference proteome</keyword>
<dbReference type="RefSeq" id="WP_244181964.1">
    <property type="nucleotide sequence ID" value="NZ_QJJM01000014.1"/>
</dbReference>
<feature type="signal peptide" evidence="7">
    <location>
        <begin position="1"/>
        <end position="26"/>
    </location>
</feature>
<evidence type="ECO:0000256" key="6">
    <source>
        <dbReference type="PROSITE-ProRule" id="PRU00433"/>
    </source>
</evidence>
<dbReference type="InterPro" id="IPR002327">
    <property type="entry name" value="Cyt_c_1A/1B"/>
</dbReference>
<evidence type="ECO:0000256" key="7">
    <source>
        <dbReference type="SAM" id="SignalP"/>
    </source>
</evidence>
<feature type="chain" id="PRO_5015928318" evidence="7">
    <location>
        <begin position="27"/>
        <end position="132"/>
    </location>
</feature>
<protein>
    <submittedName>
        <fullName evidence="9">Cytochrome c</fullName>
    </submittedName>
</protein>
<comment type="caution">
    <text evidence="9">The sequence shown here is derived from an EMBL/GenBank/DDBJ whole genome shotgun (WGS) entry which is preliminary data.</text>
</comment>
<dbReference type="EMBL" id="QJJM01000014">
    <property type="protein sequence ID" value="PXW70036.1"/>
    <property type="molecule type" value="Genomic_DNA"/>
</dbReference>
<evidence type="ECO:0000256" key="4">
    <source>
        <dbReference type="ARBA" id="ARBA00022982"/>
    </source>
</evidence>
<organism evidence="9 10">
    <name type="scientific">Blastomonas natatoria</name>
    <dbReference type="NCBI Taxonomy" id="34015"/>
    <lineage>
        <taxon>Bacteria</taxon>
        <taxon>Pseudomonadati</taxon>
        <taxon>Pseudomonadota</taxon>
        <taxon>Alphaproteobacteria</taxon>
        <taxon>Sphingomonadales</taxon>
        <taxon>Sphingomonadaceae</taxon>
        <taxon>Blastomonas</taxon>
    </lineage>
</organism>
<reference evidence="9 10" key="1">
    <citation type="submission" date="2018-05" db="EMBL/GenBank/DDBJ databases">
        <title>Genomic Encyclopedia of Type Strains, Phase IV (KMG-IV): sequencing the most valuable type-strain genomes for metagenomic binning, comparative biology and taxonomic classification.</title>
        <authorList>
            <person name="Goeker M."/>
        </authorList>
    </citation>
    <scope>NUCLEOTIDE SEQUENCE [LARGE SCALE GENOMIC DNA]</scope>
    <source>
        <strain evidence="9 10">DSM 3183</strain>
    </source>
</reference>
<accession>A0A2V3US74</accession>
<proteinExistence type="predicted"/>
<keyword evidence="3 6" id="KW-0479">Metal-binding</keyword>
<evidence type="ECO:0000259" key="8">
    <source>
        <dbReference type="PROSITE" id="PS51007"/>
    </source>
</evidence>
<dbReference type="InterPro" id="IPR009056">
    <property type="entry name" value="Cyt_c-like_dom"/>
</dbReference>
<evidence type="ECO:0000256" key="1">
    <source>
        <dbReference type="ARBA" id="ARBA00022448"/>
    </source>
</evidence>
<evidence type="ECO:0000313" key="10">
    <source>
        <dbReference type="Proteomes" id="UP000248014"/>
    </source>
</evidence>
<name>A0A2V3US74_9SPHN</name>
<keyword evidence="7" id="KW-0732">Signal</keyword>
<dbReference type="SUPFAM" id="SSF46626">
    <property type="entry name" value="Cytochrome c"/>
    <property type="match status" value="1"/>
</dbReference>
<evidence type="ECO:0000256" key="5">
    <source>
        <dbReference type="ARBA" id="ARBA00023004"/>
    </source>
</evidence>
<keyword evidence="2 6" id="KW-0349">Heme</keyword>
<sequence length="132" mass="14037">MIDIRVFQFGLLGTGLMALAMVSAMAQTAPQGGNAERGAKVYQTNCTGCHALDANGVGPAHRGVFGRKAGSAPGFDYSPALKKAGFIWDAAKLDKWLAHPQGFVPGAKMPFRLMNVQQRADVIAYLKKESGK</sequence>
<gene>
    <name evidence="9" type="ORF">C7451_11412</name>
</gene>
<keyword evidence="1" id="KW-0813">Transport</keyword>
<dbReference type="Pfam" id="PF00034">
    <property type="entry name" value="Cytochrom_C"/>
    <property type="match status" value="1"/>
</dbReference>
<evidence type="ECO:0000313" key="9">
    <source>
        <dbReference type="EMBL" id="PXW70036.1"/>
    </source>
</evidence>
<evidence type="ECO:0000256" key="3">
    <source>
        <dbReference type="ARBA" id="ARBA00022723"/>
    </source>
</evidence>
<dbReference type="AlphaFoldDB" id="A0A2V3US74"/>
<keyword evidence="4" id="KW-0249">Electron transport</keyword>
<dbReference type="PRINTS" id="PR00604">
    <property type="entry name" value="CYTCHRMECIAB"/>
</dbReference>
<dbReference type="GO" id="GO:0046872">
    <property type="term" value="F:metal ion binding"/>
    <property type="evidence" value="ECO:0007669"/>
    <property type="project" value="UniProtKB-KW"/>
</dbReference>
<dbReference type="InterPro" id="IPR036909">
    <property type="entry name" value="Cyt_c-like_dom_sf"/>
</dbReference>
<feature type="domain" description="Cytochrome c" evidence="8">
    <location>
        <begin position="33"/>
        <end position="130"/>
    </location>
</feature>
<dbReference type="GO" id="GO:0020037">
    <property type="term" value="F:heme binding"/>
    <property type="evidence" value="ECO:0007669"/>
    <property type="project" value="InterPro"/>
</dbReference>
<dbReference type="PROSITE" id="PS51007">
    <property type="entry name" value="CYTC"/>
    <property type="match status" value="1"/>
</dbReference>
<dbReference type="PANTHER" id="PTHR11961">
    <property type="entry name" value="CYTOCHROME C"/>
    <property type="match status" value="1"/>
</dbReference>
<keyword evidence="5 6" id="KW-0408">Iron</keyword>
<dbReference type="Proteomes" id="UP000248014">
    <property type="component" value="Unassembled WGS sequence"/>
</dbReference>
<evidence type="ECO:0000256" key="2">
    <source>
        <dbReference type="ARBA" id="ARBA00022617"/>
    </source>
</evidence>